<evidence type="ECO:0000259" key="1">
    <source>
        <dbReference type="Pfam" id="PF05050"/>
    </source>
</evidence>
<dbReference type="InterPro" id="IPR029063">
    <property type="entry name" value="SAM-dependent_MTases_sf"/>
</dbReference>
<gene>
    <name evidence="2" type="ORF">NIES23_12690</name>
</gene>
<reference evidence="2 3" key="1">
    <citation type="submission" date="2017-06" db="EMBL/GenBank/DDBJ databases">
        <title>Genome sequencing of cyanobaciteial culture collection at National Institute for Environmental Studies (NIES).</title>
        <authorList>
            <person name="Hirose Y."/>
            <person name="Shimura Y."/>
            <person name="Fujisawa T."/>
            <person name="Nakamura Y."/>
            <person name="Kawachi M."/>
        </authorList>
    </citation>
    <scope>NUCLEOTIDE SEQUENCE [LARGE SCALE GENOMIC DNA]</scope>
    <source>
        <strain evidence="2 3">NIES-23</strain>
    </source>
</reference>
<evidence type="ECO:0000313" key="2">
    <source>
        <dbReference type="EMBL" id="BAY68483.1"/>
    </source>
</evidence>
<dbReference type="SUPFAM" id="SSF53335">
    <property type="entry name" value="S-adenosyl-L-methionine-dependent methyltransferases"/>
    <property type="match status" value="1"/>
</dbReference>
<evidence type="ECO:0000313" key="3">
    <source>
        <dbReference type="Proteomes" id="UP000217507"/>
    </source>
</evidence>
<dbReference type="InterPro" id="IPR052514">
    <property type="entry name" value="SAM-dependent_MTase"/>
</dbReference>
<proteinExistence type="predicted"/>
<dbReference type="Pfam" id="PF05050">
    <property type="entry name" value="Methyltransf_21"/>
    <property type="match status" value="1"/>
</dbReference>
<dbReference type="InterPro" id="IPR006342">
    <property type="entry name" value="FkbM_mtfrase"/>
</dbReference>
<dbReference type="PANTHER" id="PTHR34203:SF15">
    <property type="entry name" value="SLL1173 PROTEIN"/>
    <property type="match status" value="1"/>
</dbReference>
<dbReference type="AlphaFoldDB" id="A0A1Z4KHY1"/>
<accession>A0A1Z4KHY1</accession>
<sequence length="292" mass="33172">MLTLNSYIKHNPTLMKLISPIINIRRYFLRKNSDFRIKAYNQLCEILVTDPVIHVDEFNGNFLIDKRSTLLRRILLEGYYEPKLVEYCSKYIDFNKDIIDVGANIGFYSVLCAKKINQRNRVLSIEPTKNAFEKLIHNLELNEVNLKVISYNGVASNIIGEVEINTVIGKEEYSSLGAMSHPSISRDSYTSCKVESSTIDFLVEKYSLKPGFIKIDVEGAENLVLEGCKKVLTENHPVILMEVSDALLKKNGSSAKSVIDTIYSYKYDIIVPGFPKELPGERDYGDILCIPK</sequence>
<organism evidence="2 3">
    <name type="scientific">Trichormus variabilis NIES-23</name>
    <dbReference type="NCBI Taxonomy" id="1973479"/>
    <lineage>
        <taxon>Bacteria</taxon>
        <taxon>Bacillati</taxon>
        <taxon>Cyanobacteriota</taxon>
        <taxon>Cyanophyceae</taxon>
        <taxon>Nostocales</taxon>
        <taxon>Nostocaceae</taxon>
        <taxon>Trichormus</taxon>
    </lineage>
</organism>
<dbReference type="NCBIfam" id="TIGR01444">
    <property type="entry name" value="fkbM_fam"/>
    <property type="match status" value="1"/>
</dbReference>
<dbReference type="PANTHER" id="PTHR34203">
    <property type="entry name" value="METHYLTRANSFERASE, FKBM FAMILY PROTEIN"/>
    <property type="match status" value="1"/>
</dbReference>
<feature type="domain" description="Methyltransferase FkbM" evidence="1">
    <location>
        <begin position="100"/>
        <end position="268"/>
    </location>
</feature>
<name>A0A1Z4KHY1_ANAVA</name>
<dbReference type="Proteomes" id="UP000217507">
    <property type="component" value="Chromosome"/>
</dbReference>
<protein>
    <recommendedName>
        <fullName evidence="1">Methyltransferase FkbM domain-containing protein</fullName>
    </recommendedName>
</protein>
<dbReference type="EMBL" id="AP018216">
    <property type="protein sequence ID" value="BAY68483.1"/>
    <property type="molecule type" value="Genomic_DNA"/>
</dbReference>
<dbReference type="Gene3D" id="3.40.50.150">
    <property type="entry name" value="Vaccinia Virus protein VP39"/>
    <property type="match status" value="1"/>
</dbReference>